<name>A0A7C5RJ98_9BACT</name>
<reference evidence="2" key="1">
    <citation type="journal article" date="2020" name="mSystems">
        <title>Genome- and Community-Level Interaction Insights into Carbon Utilization and Element Cycling Functions of Hydrothermarchaeota in Hydrothermal Sediment.</title>
        <authorList>
            <person name="Zhou Z."/>
            <person name="Liu Y."/>
            <person name="Xu W."/>
            <person name="Pan J."/>
            <person name="Luo Z.H."/>
            <person name="Li M."/>
        </authorList>
    </citation>
    <scope>NUCLEOTIDE SEQUENCE [LARGE SCALE GENOMIC DNA]</scope>
    <source>
        <strain evidence="2">SpSt-609</strain>
    </source>
</reference>
<gene>
    <name evidence="2" type="ORF">ENT77_02965</name>
</gene>
<accession>A0A7C5RJ98</accession>
<dbReference type="AlphaFoldDB" id="A0A7C5RJ98"/>
<feature type="region of interest" description="Disordered" evidence="1">
    <location>
        <begin position="41"/>
        <end position="106"/>
    </location>
</feature>
<organism evidence="2">
    <name type="scientific">Fervidobacterium thailandense</name>
    <dbReference type="NCBI Taxonomy" id="1008305"/>
    <lineage>
        <taxon>Bacteria</taxon>
        <taxon>Thermotogati</taxon>
        <taxon>Thermotogota</taxon>
        <taxon>Thermotogae</taxon>
        <taxon>Thermotogales</taxon>
        <taxon>Fervidobacteriaceae</taxon>
        <taxon>Fervidobacterium</taxon>
    </lineage>
</organism>
<protein>
    <submittedName>
        <fullName evidence="2">Uncharacterized protein</fullName>
    </submittedName>
</protein>
<proteinExistence type="predicted"/>
<evidence type="ECO:0000256" key="1">
    <source>
        <dbReference type="SAM" id="MobiDB-lite"/>
    </source>
</evidence>
<feature type="compositionally biased region" description="Polar residues" evidence="1">
    <location>
        <begin position="70"/>
        <end position="81"/>
    </location>
</feature>
<feature type="compositionally biased region" description="Basic and acidic residues" evidence="1">
    <location>
        <begin position="56"/>
        <end position="69"/>
    </location>
</feature>
<dbReference type="EMBL" id="DSZY01000014">
    <property type="protein sequence ID" value="HGU40139.1"/>
    <property type="molecule type" value="Genomic_DNA"/>
</dbReference>
<comment type="caution">
    <text evidence="2">The sequence shown here is derived from an EMBL/GenBank/DDBJ whole genome shotgun (WGS) entry which is preliminary data.</text>
</comment>
<sequence length="106" mass="11835">MVEPISGIQNQTIMLRVSHESSHISSLQQYMAQAAIANSAQQVSKRAQEEINAPRNVEHAQDKKARTATEGRSQGYQASHTPQRKEDKTKKSLVSQDNSHILDVRV</sequence>
<evidence type="ECO:0000313" key="2">
    <source>
        <dbReference type="EMBL" id="HGU40139.1"/>
    </source>
</evidence>